<sequence length="214" mass="23571">MEWKMQRASLAVRKKMCLFTSSSRYSFLAGSWADERGPPGQGAHVCVALRPCSKDGRLGGVLDGCRAQRGSRETVPLLFFFDMDTTSFFVVHAVLEVGCRILGHLIVNALLVLCAVCLLAGLFVSWDSLTLGGGRSMSDGRQEHISLALLVQQHGSARDIYIESNTYYVKYVHIHTSSDATRSQAEHSTLRRPHKTLISHSGFSWSACSSHIVN</sequence>
<gene>
    <name evidence="2" type="ORF">F5Z01DRAFT_243748</name>
</gene>
<evidence type="ECO:0000256" key="1">
    <source>
        <dbReference type="SAM" id="Phobius"/>
    </source>
</evidence>
<name>A0A9P7ZH28_9HYPO</name>
<keyword evidence="1" id="KW-1133">Transmembrane helix</keyword>
<keyword evidence="1" id="KW-0812">Transmembrane</keyword>
<keyword evidence="3" id="KW-1185">Reference proteome</keyword>
<proteinExistence type="predicted"/>
<keyword evidence="1" id="KW-0472">Membrane</keyword>
<reference evidence="2" key="1">
    <citation type="journal article" date="2021" name="IMA Fungus">
        <title>Genomic characterization of three marine fungi, including Emericellopsis atlantica sp. nov. with signatures of a generalist lifestyle and marine biomass degradation.</title>
        <authorList>
            <person name="Hagestad O.C."/>
            <person name="Hou L."/>
            <person name="Andersen J.H."/>
            <person name="Hansen E.H."/>
            <person name="Altermark B."/>
            <person name="Li C."/>
            <person name="Kuhnert E."/>
            <person name="Cox R.J."/>
            <person name="Crous P.W."/>
            <person name="Spatafora J.W."/>
            <person name="Lail K."/>
            <person name="Amirebrahimi M."/>
            <person name="Lipzen A."/>
            <person name="Pangilinan J."/>
            <person name="Andreopoulos W."/>
            <person name="Hayes R.D."/>
            <person name="Ng V."/>
            <person name="Grigoriev I.V."/>
            <person name="Jackson S.A."/>
            <person name="Sutton T.D.S."/>
            <person name="Dobson A.D.W."/>
            <person name="Rama T."/>
        </authorList>
    </citation>
    <scope>NUCLEOTIDE SEQUENCE</scope>
    <source>
        <strain evidence="2">TS7</strain>
    </source>
</reference>
<dbReference type="EMBL" id="MU251264">
    <property type="protein sequence ID" value="KAG9251989.1"/>
    <property type="molecule type" value="Genomic_DNA"/>
</dbReference>
<organism evidence="2 3">
    <name type="scientific">Emericellopsis atlantica</name>
    <dbReference type="NCBI Taxonomy" id="2614577"/>
    <lineage>
        <taxon>Eukaryota</taxon>
        <taxon>Fungi</taxon>
        <taxon>Dikarya</taxon>
        <taxon>Ascomycota</taxon>
        <taxon>Pezizomycotina</taxon>
        <taxon>Sordariomycetes</taxon>
        <taxon>Hypocreomycetidae</taxon>
        <taxon>Hypocreales</taxon>
        <taxon>Bionectriaceae</taxon>
        <taxon>Emericellopsis</taxon>
    </lineage>
</organism>
<dbReference type="Proteomes" id="UP000887229">
    <property type="component" value="Unassembled WGS sequence"/>
</dbReference>
<protein>
    <submittedName>
        <fullName evidence="2">Uncharacterized protein</fullName>
    </submittedName>
</protein>
<dbReference type="GeneID" id="70289332"/>
<dbReference type="RefSeq" id="XP_046115913.1">
    <property type="nucleotide sequence ID" value="XM_046258429.1"/>
</dbReference>
<evidence type="ECO:0000313" key="2">
    <source>
        <dbReference type="EMBL" id="KAG9251989.1"/>
    </source>
</evidence>
<dbReference type="AlphaFoldDB" id="A0A9P7ZH28"/>
<evidence type="ECO:0000313" key="3">
    <source>
        <dbReference type="Proteomes" id="UP000887229"/>
    </source>
</evidence>
<feature type="transmembrane region" description="Helical" evidence="1">
    <location>
        <begin position="101"/>
        <end position="126"/>
    </location>
</feature>
<comment type="caution">
    <text evidence="2">The sequence shown here is derived from an EMBL/GenBank/DDBJ whole genome shotgun (WGS) entry which is preliminary data.</text>
</comment>
<accession>A0A9P7ZH28</accession>